<gene>
    <name evidence="2" type="ORF">J5O05_04945</name>
</gene>
<accession>A0A975DIM1</accession>
<dbReference type="EMBL" id="CP072133">
    <property type="protein sequence ID" value="QTH72229.1"/>
    <property type="molecule type" value="Genomic_DNA"/>
</dbReference>
<evidence type="ECO:0000256" key="1">
    <source>
        <dbReference type="SAM" id="SignalP"/>
    </source>
</evidence>
<sequence length="282" mass="32209">MKTILSLFATMMSLCVMAQPIKLQSYSQDSSLPHKLLVKALERAHLNYTHPYESDKDISNARILNDVKTGQLDVMWSMTSKELEQEYQAIYIPLFRGLLGMRVAIVTQHNEHLFKQVRSLDDLKRFTAGQGKTWPDTAILKANQLPVVTTLKYPNLFFMLEGERFDYFPRGVNEPWDEILSHADLGLTVDPYLVIKYTAPLYFFVSKNNTTLAVALEKSLNDMVQDGTFNTMFFGDNQVKTVLSKAHLSERLILTIDNPALSAKTPLSRKELWFNPLEEGVQ</sequence>
<organism evidence="2 3">
    <name type="scientific">Pseudoalteromonas xiamenensis</name>
    <dbReference type="NCBI Taxonomy" id="882626"/>
    <lineage>
        <taxon>Bacteria</taxon>
        <taxon>Pseudomonadati</taxon>
        <taxon>Pseudomonadota</taxon>
        <taxon>Gammaproteobacteria</taxon>
        <taxon>Alteromonadales</taxon>
        <taxon>Pseudoalteromonadaceae</taxon>
        <taxon>Pseudoalteromonas</taxon>
    </lineage>
</organism>
<dbReference type="Gene3D" id="3.40.190.10">
    <property type="entry name" value="Periplasmic binding protein-like II"/>
    <property type="match status" value="2"/>
</dbReference>
<keyword evidence="3" id="KW-1185">Reference proteome</keyword>
<reference evidence="2" key="1">
    <citation type="submission" date="2021-03" db="EMBL/GenBank/DDBJ databases">
        <title>Complete Genome of Pseudoalteromonas xiamenensis STKMTI.2, a new potential marine bacterium producing anti-Vibrio compounds.</title>
        <authorList>
            <person name="Handayani D.P."/>
            <person name="Isnansetyo A."/>
            <person name="Istiqomah I."/>
            <person name="Jumina J."/>
        </authorList>
    </citation>
    <scope>NUCLEOTIDE SEQUENCE</scope>
    <source>
        <strain evidence="2">STKMTI.2</strain>
    </source>
</reference>
<proteinExistence type="predicted"/>
<evidence type="ECO:0000313" key="2">
    <source>
        <dbReference type="EMBL" id="QTH72229.1"/>
    </source>
</evidence>
<dbReference type="RefSeq" id="WP_208843851.1">
    <property type="nucleotide sequence ID" value="NZ_CP072133.1"/>
</dbReference>
<feature type="signal peptide" evidence="1">
    <location>
        <begin position="1"/>
        <end position="18"/>
    </location>
</feature>
<feature type="chain" id="PRO_5037087074" evidence="1">
    <location>
        <begin position="19"/>
        <end position="282"/>
    </location>
</feature>
<protein>
    <submittedName>
        <fullName evidence="2">Transporter substrate-binding domain-containing protein</fullName>
    </submittedName>
</protein>
<dbReference type="AlphaFoldDB" id="A0A975DIM1"/>
<dbReference type="Proteomes" id="UP000664904">
    <property type="component" value="Chromosome"/>
</dbReference>
<evidence type="ECO:0000313" key="3">
    <source>
        <dbReference type="Proteomes" id="UP000664904"/>
    </source>
</evidence>
<dbReference type="SUPFAM" id="SSF53850">
    <property type="entry name" value="Periplasmic binding protein-like II"/>
    <property type="match status" value="1"/>
</dbReference>
<dbReference type="KEGG" id="pxi:J5O05_04945"/>
<name>A0A975DIM1_9GAMM</name>
<keyword evidence="1" id="KW-0732">Signal</keyword>